<dbReference type="GO" id="GO:0016798">
    <property type="term" value="F:hydrolase activity, acting on glycosyl bonds"/>
    <property type="evidence" value="ECO:0007669"/>
    <property type="project" value="UniProtKB-KW"/>
</dbReference>
<comment type="similarity">
    <text evidence="1">Belongs to the glycosyl hydrolase 32 family.</text>
</comment>
<accession>A0A061GS06</accession>
<reference evidence="5 6" key="1">
    <citation type="journal article" date="2013" name="Genome Biol.">
        <title>The genome sequence of the most widely cultivated cacao type and its use to identify candidate genes regulating pod color.</title>
        <authorList>
            <person name="Motamayor J.C."/>
            <person name="Mockaitis K."/>
            <person name="Schmutz J."/>
            <person name="Haiminen N."/>
            <person name="Iii D.L."/>
            <person name="Cornejo O."/>
            <person name="Findley S.D."/>
            <person name="Zheng P."/>
            <person name="Utro F."/>
            <person name="Royaert S."/>
            <person name="Saski C."/>
            <person name="Jenkins J."/>
            <person name="Podicheti R."/>
            <person name="Zhao M."/>
            <person name="Scheffler B.E."/>
            <person name="Stack J.C."/>
            <person name="Feltus F.A."/>
            <person name="Mustiga G.M."/>
            <person name="Amores F."/>
            <person name="Phillips W."/>
            <person name="Marelli J.P."/>
            <person name="May G.D."/>
            <person name="Shapiro H."/>
            <person name="Ma J."/>
            <person name="Bustamante C.D."/>
            <person name="Schnell R.J."/>
            <person name="Main D."/>
            <person name="Gilbert D."/>
            <person name="Parida L."/>
            <person name="Kuhn D.N."/>
        </authorList>
    </citation>
    <scope>NUCLEOTIDE SEQUENCE [LARGE SCALE GENOMIC DNA]</scope>
    <source>
        <strain evidence="6">cv. Matina 1-6</strain>
    </source>
</reference>
<dbReference type="AlphaFoldDB" id="A0A061GS06"/>
<feature type="domain" description="Glycosyl hydrolase family 32 N-terminal" evidence="4">
    <location>
        <begin position="87"/>
        <end position="147"/>
    </location>
</feature>
<dbReference type="Pfam" id="PF00251">
    <property type="entry name" value="Glyco_hydro_32N"/>
    <property type="match status" value="1"/>
</dbReference>
<proteinExistence type="inferred from homology"/>
<sequence>MFIKMQVDCAAYLMKTRRSWLELTFKYLYLSSLKVCTNIELFTMAESVIWLVGLFFLLGGNVVQGSQGNDKNPKPSSTGQPCRTAYHFQPPKNWRNDPNGPMYFNGVYHLFYQYNPYAAVWGNMTWGHSVSYDLVNWIHLERALYPGILMTSMVAGLAQPHSFPRENLSFYTLELILKIVKLKAWHCLRTFLTPSLGNGSNLLIIL</sequence>
<keyword evidence="3" id="KW-0326">Glycosidase</keyword>
<dbReference type="SUPFAM" id="SSF75005">
    <property type="entry name" value="Arabinanase/levansucrase/invertase"/>
    <property type="match status" value="1"/>
</dbReference>
<dbReference type="EMBL" id="CM001887">
    <property type="protein sequence ID" value="EOY29919.1"/>
    <property type="molecule type" value="Genomic_DNA"/>
</dbReference>
<dbReference type="eggNOG" id="KOG0228">
    <property type="taxonomic scope" value="Eukaryota"/>
</dbReference>
<dbReference type="InterPro" id="IPR013148">
    <property type="entry name" value="Glyco_hydro_32_N"/>
</dbReference>
<evidence type="ECO:0000313" key="5">
    <source>
        <dbReference type="EMBL" id="EOY29919.1"/>
    </source>
</evidence>
<evidence type="ECO:0000313" key="6">
    <source>
        <dbReference type="Proteomes" id="UP000026915"/>
    </source>
</evidence>
<evidence type="ECO:0000256" key="2">
    <source>
        <dbReference type="ARBA" id="ARBA00022801"/>
    </source>
</evidence>
<dbReference type="InterPro" id="IPR023296">
    <property type="entry name" value="Glyco_hydro_beta-prop_sf"/>
</dbReference>
<keyword evidence="2" id="KW-0378">Hydrolase</keyword>
<dbReference type="PANTHER" id="PTHR31953">
    <property type="entry name" value="BETA-FRUCTOFURANOSIDASE, INSOLUBLE ISOENZYME CWINV1-RELATED"/>
    <property type="match status" value="1"/>
</dbReference>
<organism evidence="5 6">
    <name type="scientific">Theobroma cacao</name>
    <name type="common">Cacao</name>
    <name type="synonym">Cocoa</name>
    <dbReference type="NCBI Taxonomy" id="3641"/>
    <lineage>
        <taxon>Eukaryota</taxon>
        <taxon>Viridiplantae</taxon>
        <taxon>Streptophyta</taxon>
        <taxon>Embryophyta</taxon>
        <taxon>Tracheophyta</taxon>
        <taxon>Spermatophyta</taxon>
        <taxon>Magnoliopsida</taxon>
        <taxon>eudicotyledons</taxon>
        <taxon>Gunneridae</taxon>
        <taxon>Pentapetalae</taxon>
        <taxon>rosids</taxon>
        <taxon>malvids</taxon>
        <taxon>Malvales</taxon>
        <taxon>Malvaceae</taxon>
        <taxon>Byttnerioideae</taxon>
        <taxon>Theobroma</taxon>
    </lineage>
</organism>
<keyword evidence="6" id="KW-1185">Reference proteome</keyword>
<evidence type="ECO:0000256" key="3">
    <source>
        <dbReference type="ARBA" id="ARBA00023295"/>
    </source>
</evidence>
<dbReference type="Gramene" id="EOY29919">
    <property type="protein sequence ID" value="EOY29919"/>
    <property type="gene ID" value="TCM_037302"/>
</dbReference>
<dbReference type="InterPro" id="IPR050551">
    <property type="entry name" value="Fructan_Metab_Enzymes"/>
</dbReference>
<evidence type="ECO:0000256" key="1">
    <source>
        <dbReference type="ARBA" id="ARBA00009902"/>
    </source>
</evidence>
<evidence type="ECO:0000259" key="4">
    <source>
        <dbReference type="Pfam" id="PF00251"/>
    </source>
</evidence>
<protein>
    <submittedName>
        <fullName evidence="5">Cell wall invertase-like protein</fullName>
    </submittedName>
</protein>
<dbReference type="Gene3D" id="2.115.10.20">
    <property type="entry name" value="Glycosyl hydrolase domain, family 43"/>
    <property type="match status" value="1"/>
</dbReference>
<dbReference type="Proteomes" id="UP000026915">
    <property type="component" value="Chromosome 9"/>
</dbReference>
<gene>
    <name evidence="5" type="ORF">TCM_037302</name>
</gene>
<name>A0A061GS06_THECC</name>
<dbReference type="HOGENOM" id="CLU_1333969_0_0_1"/>
<dbReference type="InParanoid" id="A0A061GS06"/>